<evidence type="ECO:0000256" key="4">
    <source>
        <dbReference type="ARBA" id="ARBA00022927"/>
    </source>
</evidence>
<keyword evidence="6" id="KW-0811">Translocation</keyword>
<keyword evidence="7" id="KW-0472">Membrane</keyword>
<keyword evidence="2" id="KW-0813">Transport</keyword>
<organism evidence="9 10">
    <name type="scientific">candidate division WWE3 bacterium RIFCSPHIGHO2_01_FULL_48_15</name>
    <dbReference type="NCBI Taxonomy" id="1802619"/>
    <lineage>
        <taxon>Bacteria</taxon>
        <taxon>Katanobacteria</taxon>
    </lineage>
</organism>
<dbReference type="EMBL" id="MEVC01000020">
    <property type="protein sequence ID" value="OGC54592.1"/>
    <property type="molecule type" value="Genomic_DNA"/>
</dbReference>
<dbReference type="Gene3D" id="1.20.5.3310">
    <property type="match status" value="1"/>
</dbReference>
<name>A0A1F4VBI7_UNCKA</name>
<feature type="region of interest" description="Disordered" evidence="8">
    <location>
        <begin position="59"/>
        <end position="107"/>
    </location>
</feature>
<sequence>MFGNIGPAEFLILLTVLVVVLGKKKTTEIARDAGEARREFHKVSQEALEAMEEIKNMEKVEAAQDQSAKVSSPQQPASNPTVGEPTAKQLDRKMIEEARSPEPKEKA</sequence>
<keyword evidence="4" id="KW-0653">Protein transport</keyword>
<dbReference type="InterPro" id="IPR003369">
    <property type="entry name" value="TatA/B/E"/>
</dbReference>
<dbReference type="AlphaFoldDB" id="A0A1F4VBI7"/>
<dbReference type="Pfam" id="PF02416">
    <property type="entry name" value="TatA_B_E"/>
    <property type="match status" value="1"/>
</dbReference>
<dbReference type="STRING" id="1802619.A2797_01760"/>
<evidence type="ECO:0000256" key="8">
    <source>
        <dbReference type="SAM" id="MobiDB-lite"/>
    </source>
</evidence>
<dbReference type="GO" id="GO:0015031">
    <property type="term" value="P:protein transport"/>
    <property type="evidence" value="ECO:0007669"/>
    <property type="project" value="UniProtKB-KW"/>
</dbReference>
<evidence type="ECO:0000313" key="9">
    <source>
        <dbReference type="EMBL" id="OGC54592.1"/>
    </source>
</evidence>
<feature type="compositionally biased region" description="Polar residues" evidence="8">
    <location>
        <begin position="64"/>
        <end position="81"/>
    </location>
</feature>
<evidence type="ECO:0000256" key="6">
    <source>
        <dbReference type="ARBA" id="ARBA00023010"/>
    </source>
</evidence>
<evidence type="ECO:0008006" key="11">
    <source>
        <dbReference type="Google" id="ProtNLM"/>
    </source>
</evidence>
<accession>A0A1F4VBI7</accession>
<proteinExistence type="predicted"/>
<protein>
    <recommendedName>
        <fullName evidence="11">Sec-independent protein translocase protein TatA</fullName>
    </recommendedName>
</protein>
<evidence type="ECO:0000256" key="3">
    <source>
        <dbReference type="ARBA" id="ARBA00022692"/>
    </source>
</evidence>
<reference evidence="9 10" key="1">
    <citation type="journal article" date="2016" name="Nat. Commun.">
        <title>Thousands of microbial genomes shed light on interconnected biogeochemical processes in an aquifer system.</title>
        <authorList>
            <person name="Anantharaman K."/>
            <person name="Brown C.T."/>
            <person name="Hug L.A."/>
            <person name="Sharon I."/>
            <person name="Castelle C.J."/>
            <person name="Probst A.J."/>
            <person name="Thomas B.C."/>
            <person name="Singh A."/>
            <person name="Wilkins M.J."/>
            <person name="Karaoz U."/>
            <person name="Brodie E.L."/>
            <person name="Williams K.H."/>
            <person name="Hubbard S.S."/>
            <person name="Banfield J.F."/>
        </authorList>
    </citation>
    <scope>NUCLEOTIDE SEQUENCE [LARGE SCALE GENOMIC DNA]</scope>
</reference>
<gene>
    <name evidence="9" type="ORF">A2797_01760</name>
</gene>
<keyword evidence="3" id="KW-0812">Transmembrane</keyword>
<dbReference type="Proteomes" id="UP000179005">
    <property type="component" value="Unassembled WGS sequence"/>
</dbReference>
<keyword evidence="5" id="KW-1133">Transmembrane helix</keyword>
<evidence type="ECO:0000256" key="1">
    <source>
        <dbReference type="ARBA" id="ARBA00004167"/>
    </source>
</evidence>
<dbReference type="GO" id="GO:0016020">
    <property type="term" value="C:membrane"/>
    <property type="evidence" value="ECO:0007669"/>
    <property type="project" value="UniProtKB-ARBA"/>
</dbReference>
<feature type="compositionally biased region" description="Basic and acidic residues" evidence="8">
    <location>
        <begin position="89"/>
        <end position="107"/>
    </location>
</feature>
<comment type="caution">
    <text evidence="9">The sequence shown here is derived from an EMBL/GenBank/DDBJ whole genome shotgun (WGS) entry which is preliminary data.</text>
</comment>
<evidence type="ECO:0000256" key="2">
    <source>
        <dbReference type="ARBA" id="ARBA00022448"/>
    </source>
</evidence>
<evidence type="ECO:0000313" key="10">
    <source>
        <dbReference type="Proteomes" id="UP000179005"/>
    </source>
</evidence>
<evidence type="ECO:0000256" key="7">
    <source>
        <dbReference type="ARBA" id="ARBA00023136"/>
    </source>
</evidence>
<comment type="subcellular location">
    <subcellularLocation>
        <location evidence="1">Membrane</location>
        <topology evidence="1">Single-pass membrane protein</topology>
    </subcellularLocation>
</comment>
<evidence type="ECO:0000256" key="5">
    <source>
        <dbReference type="ARBA" id="ARBA00022989"/>
    </source>
</evidence>